<dbReference type="PROSITE" id="PS50164">
    <property type="entry name" value="GIY_YIG"/>
    <property type="match status" value="1"/>
</dbReference>
<comment type="caution">
    <text evidence="2">The sequence shown here is derived from an EMBL/GenBank/DDBJ whole genome shotgun (WGS) entry which is preliminary data.</text>
</comment>
<accession>A3HX42</accession>
<dbReference type="Pfam" id="PF01541">
    <property type="entry name" value="GIY-YIG"/>
    <property type="match status" value="1"/>
</dbReference>
<evidence type="ECO:0000313" key="2">
    <source>
        <dbReference type="EMBL" id="EAZ81165.1"/>
    </source>
</evidence>
<dbReference type="HOGENOM" id="CLU_135650_6_0_10"/>
<gene>
    <name evidence="2" type="ORF">ALPR1_19053</name>
</gene>
<dbReference type="Gene3D" id="3.40.1440.10">
    <property type="entry name" value="GIY-YIG endonuclease"/>
    <property type="match status" value="1"/>
</dbReference>
<dbReference type="CDD" id="cd10449">
    <property type="entry name" value="GIY-YIG_SLX1_like"/>
    <property type="match status" value="1"/>
</dbReference>
<proteinExistence type="predicted"/>
<dbReference type="AlphaFoldDB" id="A3HX42"/>
<feature type="domain" description="GIY-YIG" evidence="1">
    <location>
        <begin position="1"/>
        <end position="77"/>
    </location>
</feature>
<dbReference type="SUPFAM" id="SSF82771">
    <property type="entry name" value="GIY-YIG endonuclease"/>
    <property type="match status" value="1"/>
</dbReference>
<dbReference type="InterPro" id="IPR035901">
    <property type="entry name" value="GIY-YIG_endonuc_sf"/>
</dbReference>
<sequence>MACNFYILYSSVLDKFYLGHTCEPLEERLRKHLANHSGFTGNCKDWKIVYSEEFLDKSAAYQRERAVKAWKSKKKIIELIQNKT</sequence>
<evidence type="ECO:0000259" key="1">
    <source>
        <dbReference type="PROSITE" id="PS50164"/>
    </source>
</evidence>
<dbReference type="InterPro" id="IPR000305">
    <property type="entry name" value="GIY-YIG_endonuc"/>
</dbReference>
<dbReference type="Proteomes" id="UP000003919">
    <property type="component" value="Chromosome"/>
</dbReference>
<evidence type="ECO:0000313" key="3">
    <source>
        <dbReference type="Proteomes" id="UP000003919"/>
    </source>
</evidence>
<dbReference type="EMBL" id="CM001023">
    <property type="protein sequence ID" value="EAZ81165.1"/>
    <property type="molecule type" value="Genomic_DNA"/>
</dbReference>
<organism evidence="2 3">
    <name type="scientific">Algoriphagus machipongonensis</name>
    <dbReference type="NCBI Taxonomy" id="388413"/>
    <lineage>
        <taxon>Bacteria</taxon>
        <taxon>Pseudomonadati</taxon>
        <taxon>Bacteroidota</taxon>
        <taxon>Cytophagia</taxon>
        <taxon>Cytophagales</taxon>
        <taxon>Cyclobacteriaceae</taxon>
        <taxon>Algoriphagus</taxon>
    </lineage>
</organism>
<reference evidence="2 3" key="1">
    <citation type="journal article" date="2011" name="J. Bacteriol.">
        <title>Complete genome sequence of Algoriphagus sp. PR1, bacterial prey of a colony-forming choanoflagellate.</title>
        <authorList>
            <person name="Alegado R.A."/>
            <person name="Ferriera S."/>
            <person name="Nusbaum C."/>
            <person name="Young S.K."/>
            <person name="Zeng Q."/>
            <person name="Imamovic A."/>
            <person name="Fairclough S.R."/>
            <person name="King N."/>
        </authorList>
    </citation>
    <scope>NUCLEOTIDE SEQUENCE [LARGE SCALE GENOMIC DNA]</scope>
    <source>
        <strain evidence="2 3">PR1</strain>
    </source>
</reference>
<dbReference type="EMBL" id="AAXU02000001">
    <property type="protein sequence ID" value="EAZ81165.1"/>
    <property type="molecule type" value="Genomic_DNA"/>
</dbReference>
<dbReference type="eggNOG" id="COG2827">
    <property type="taxonomic scope" value="Bacteria"/>
</dbReference>
<keyword evidence="3" id="KW-1185">Reference proteome</keyword>
<protein>
    <recommendedName>
        <fullName evidence="1">GIY-YIG domain-containing protein</fullName>
    </recommendedName>
</protein>
<name>A3HX42_9BACT</name>